<protein>
    <submittedName>
        <fullName evidence="6">Threonine dehydrogenase and related Zn-dependent dehydrogenase</fullName>
    </submittedName>
</protein>
<dbReference type="InterPro" id="IPR013149">
    <property type="entry name" value="ADH-like_C"/>
</dbReference>
<gene>
    <name evidence="6" type="ORF">VIBNISOn1_450113</name>
</gene>
<evidence type="ECO:0000256" key="4">
    <source>
        <dbReference type="RuleBase" id="RU361277"/>
    </source>
</evidence>
<dbReference type="InterPro" id="IPR020843">
    <property type="entry name" value="ER"/>
</dbReference>
<dbReference type="InterPro" id="IPR036291">
    <property type="entry name" value="NAD(P)-bd_dom_sf"/>
</dbReference>
<dbReference type="Pfam" id="PF08240">
    <property type="entry name" value="ADH_N"/>
    <property type="match status" value="1"/>
</dbReference>
<accession>A0AAV2VTX7</accession>
<evidence type="ECO:0000256" key="3">
    <source>
        <dbReference type="ARBA" id="ARBA00023002"/>
    </source>
</evidence>
<keyword evidence="3" id="KW-0560">Oxidoreductase</keyword>
<proteinExistence type="inferred from homology"/>
<dbReference type="Pfam" id="PF00107">
    <property type="entry name" value="ADH_zinc_N"/>
    <property type="match status" value="1"/>
</dbReference>
<evidence type="ECO:0000313" key="7">
    <source>
        <dbReference type="Proteomes" id="UP000018211"/>
    </source>
</evidence>
<dbReference type="Proteomes" id="UP000018211">
    <property type="component" value="Unassembled WGS sequence"/>
</dbReference>
<evidence type="ECO:0000259" key="5">
    <source>
        <dbReference type="SMART" id="SM00829"/>
    </source>
</evidence>
<dbReference type="InterPro" id="IPR050129">
    <property type="entry name" value="Zn_alcohol_dh"/>
</dbReference>
<keyword evidence="1 4" id="KW-0479">Metal-binding</keyword>
<evidence type="ECO:0000313" key="6">
    <source>
        <dbReference type="EMBL" id="CCO48149.1"/>
    </source>
</evidence>
<dbReference type="GO" id="GO:0008270">
    <property type="term" value="F:zinc ion binding"/>
    <property type="evidence" value="ECO:0007669"/>
    <property type="project" value="InterPro"/>
</dbReference>
<sequence>MSEMQAAYLTKPGTFELRSVAKPTPKDDEVLIKVSNCNICGTDMHIFNGHYSADKLPMVLGHEFSGVITDLGESVNHLSIGQSVTVDINKGCGHCYYCRQNEIMNCPDISQIGIHENGAFAEYISVPARLVLVAPEGTSLELLSLVEPVACVVRAARKAQVSFGQSVVILGAGPIGNLHVQMMRLIGAAPIIIADLSEERTQMALDVGADIAVTNMDQLQQVVRNHTEGRGADIVIESVGIPQLYEKAFELIRPGGHVGAFGITDEHGALSLKLLDMVLRETSIKGSVAGMGQDMHDAMTLLLHYRFKTDAFNSCTFPLEDIQNAFEQVASQSRPDVLKVQVKVP</sequence>
<dbReference type="InterPro" id="IPR013154">
    <property type="entry name" value="ADH-like_N"/>
</dbReference>
<dbReference type="InterPro" id="IPR011032">
    <property type="entry name" value="GroES-like_sf"/>
</dbReference>
<name>A0AAV2VTX7_9VIBR</name>
<dbReference type="Gene3D" id="3.90.180.10">
    <property type="entry name" value="Medium-chain alcohol dehydrogenases, catalytic domain"/>
    <property type="match status" value="1"/>
</dbReference>
<dbReference type="GO" id="GO:0016616">
    <property type="term" value="F:oxidoreductase activity, acting on the CH-OH group of donors, NAD or NADP as acceptor"/>
    <property type="evidence" value="ECO:0007669"/>
    <property type="project" value="UniProtKB-ARBA"/>
</dbReference>
<dbReference type="RefSeq" id="WP_022612727.1">
    <property type="nucleotide sequence ID" value="NZ_LK391965.1"/>
</dbReference>
<evidence type="ECO:0000256" key="2">
    <source>
        <dbReference type="ARBA" id="ARBA00022833"/>
    </source>
</evidence>
<dbReference type="AlphaFoldDB" id="A0AAV2VTX7"/>
<feature type="domain" description="Enoyl reductase (ER)" evidence="5">
    <location>
        <begin position="13"/>
        <end position="338"/>
    </location>
</feature>
<keyword evidence="2 4" id="KW-0862">Zinc</keyword>
<dbReference type="SUPFAM" id="SSF50129">
    <property type="entry name" value="GroES-like"/>
    <property type="match status" value="1"/>
</dbReference>
<dbReference type="Gene3D" id="3.40.50.720">
    <property type="entry name" value="NAD(P)-binding Rossmann-like Domain"/>
    <property type="match status" value="1"/>
</dbReference>
<reference evidence="6 7" key="1">
    <citation type="journal article" date="2013" name="ISME J.">
        <title>Comparative genomics of pathogenic lineages of Vibrio nigripulchritudo identifies virulence-associated traits.</title>
        <authorList>
            <person name="Goudenege D."/>
            <person name="Labreuche Y."/>
            <person name="Krin E."/>
            <person name="Ansquer D."/>
            <person name="Mangenot S."/>
            <person name="Calteau A."/>
            <person name="Medigue C."/>
            <person name="Mazel D."/>
            <person name="Polz M.F."/>
            <person name="Le Roux F."/>
        </authorList>
    </citation>
    <scope>NUCLEOTIDE SEQUENCE [LARGE SCALE GENOMIC DNA]</scope>
    <source>
        <strain evidence="6 7">SOn1</strain>
    </source>
</reference>
<dbReference type="PROSITE" id="PS00059">
    <property type="entry name" value="ADH_ZINC"/>
    <property type="match status" value="1"/>
</dbReference>
<comment type="caution">
    <text evidence="6">The sequence shown here is derived from an EMBL/GenBank/DDBJ whole genome shotgun (WGS) entry which is preliminary data.</text>
</comment>
<dbReference type="PANTHER" id="PTHR43401:SF2">
    <property type="entry name" value="L-THREONINE 3-DEHYDROGENASE"/>
    <property type="match status" value="1"/>
</dbReference>
<dbReference type="SMART" id="SM00829">
    <property type="entry name" value="PKS_ER"/>
    <property type="match status" value="1"/>
</dbReference>
<dbReference type="PANTHER" id="PTHR43401">
    <property type="entry name" value="L-THREONINE 3-DEHYDROGENASE"/>
    <property type="match status" value="1"/>
</dbReference>
<evidence type="ECO:0000256" key="1">
    <source>
        <dbReference type="ARBA" id="ARBA00022723"/>
    </source>
</evidence>
<comment type="cofactor">
    <cofactor evidence="4">
        <name>Zn(2+)</name>
        <dbReference type="ChEBI" id="CHEBI:29105"/>
    </cofactor>
</comment>
<organism evidence="6 7">
    <name type="scientific">Vibrio nigripulchritudo SOn1</name>
    <dbReference type="NCBI Taxonomy" id="1238450"/>
    <lineage>
        <taxon>Bacteria</taxon>
        <taxon>Pseudomonadati</taxon>
        <taxon>Pseudomonadota</taxon>
        <taxon>Gammaproteobacteria</taxon>
        <taxon>Vibrionales</taxon>
        <taxon>Vibrionaceae</taxon>
        <taxon>Vibrio</taxon>
    </lineage>
</organism>
<dbReference type="SUPFAM" id="SSF51735">
    <property type="entry name" value="NAD(P)-binding Rossmann-fold domains"/>
    <property type="match status" value="1"/>
</dbReference>
<dbReference type="InterPro" id="IPR002328">
    <property type="entry name" value="ADH_Zn_CS"/>
</dbReference>
<comment type="similarity">
    <text evidence="4">Belongs to the zinc-containing alcohol dehydrogenase family.</text>
</comment>
<dbReference type="EMBL" id="CAOF01000137">
    <property type="protein sequence ID" value="CCO48149.1"/>
    <property type="molecule type" value="Genomic_DNA"/>
</dbReference>